<proteinExistence type="predicted"/>
<accession>A0ABD6CSU6</accession>
<feature type="domain" description="DUF8116" evidence="1">
    <location>
        <begin position="1"/>
        <end position="240"/>
    </location>
</feature>
<keyword evidence="3" id="KW-1185">Reference proteome</keyword>
<dbReference type="EMBL" id="JBHUDL010000004">
    <property type="protein sequence ID" value="MFD1632327.1"/>
    <property type="molecule type" value="Genomic_DNA"/>
</dbReference>
<comment type="caution">
    <text evidence="2">The sequence shown here is derived from an EMBL/GenBank/DDBJ whole genome shotgun (WGS) entry which is preliminary data.</text>
</comment>
<dbReference type="Pfam" id="PF26426">
    <property type="entry name" value="DUF8116"/>
    <property type="match status" value="1"/>
</dbReference>
<name>A0ABD6CSU6_9EURY</name>
<dbReference type="InterPro" id="IPR058429">
    <property type="entry name" value="DUF8116"/>
</dbReference>
<organism evidence="2 3">
    <name type="scientific">Haloplanus ruber</name>
    <dbReference type="NCBI Taxonomy" id="869892"/>
    <lineage>
        <taxon>Archaea</taxon>
        <taxon>Methanobacteriati</taxon>
        <taxon>Methanobacteriota</taxon>
        <taxon>Stenosarchaea group</taxon>
        <taxon>Halobacteria</taxon>
        <taxon>Halobacteriales</taxon>
        <taxon>Haloferacaceae</taxon>
        <taxon>Haloplanus</taxon>
    </lineage>
</organism>
<reference evidence="2 3" key="1">
    <citation type="journal article" date="2019" name="Int. J. Syst. Evol. Microbiol.">
        <title>The Global Catalogue of Microorganisms (GCM) 10K type strain sequencing project: providing services to taxonomists for standard genome sequencing and annotation.</title>
        <authorList>
            <consortium name="The Broad Institute Genomics Platform"/>
            <consortium name="The Broad Institute Genome Sequencing Center for Infectious Disease"/>
            <person name="Wu L."/>
            <person name="Ma J."/>
        </authorList>
    </citation>
    <scope>NUCLEOTIDE SEQUENCE [LARGE SCALE GENOMIC DNA]</scope>
    <source>
        <strain evidence="2 3">CGMCC 1.10594</strain>
    </source>
</reference>
<evidence type="ECO:0000259" key="1">
    <source>
        <dbReference type="Pfam" id="PF26426"/>
    </source>
</evidence>
<protein>
    <recommendedName>
        <fullName evidence="1">DUF8116 domain-containing protein</fullName>
    </recommendedName>
</protein>
<evidence type="ECO:0000313" key="2">
    <source>
        <dbReference type="EMBL" id="MFD1632327.1"/>
    </source>
</evidence>
<sequence length="244" mass="26879">MTIARLLGIETPADSADWYAAGRAYTRRVAAGMEFDGVEAVDGDGVAATLRANPTALSRRAAESVVGVLVGDAVFTDPFCEWMPTWYELGLWPAARLLERRLRRIAREVAAVAGLTVTTPRFSRPRDVLVAGRSPLAEVSGFRERFVLAAAVTHLEWFAHAAAADGIAVPQDLLARARRETLEHYAGSGRPLSPRIRRFQRLLFTDGEWVQAVDAAYGLDSWVFDRWARWLDAERSRLAAVADG</sequence>
<evidence type="ECO:0000313" key="3">
    <source>
        <dbReference type="Proteomes" id="UP001597075"/>
    </source>
</evidence>
<dbReference type="AlphaFoldDB" id="A0ABD6CSU6"/>
<dbReference type="RefSeq" id="WP_379823059.1">
    <property type="nucleotide sequence ID" value="NZ_JBHUDL010000004.1"/>
</dbReference>
<gene>
    <name evidence="2" type="ORF">ACFSBJ_01000</name>
</gene>
<dbReference type="Proteomes" id="UP001597075">
    <property type="component" value="Unassembled WGS sequence"/>
</dbReference>